<accession>X1M2L2</accession>
<dbReference type="AlphaFoldDB" id="X1M2L2"/>
<evidence type="ECO:0000313" key="1">
    <source>
        <dbReference type="EMBL" id="GAI08905.1"/>
    </source>
</evidence>
<protein>
    <submittedName>
        <fullName evidence="1">Uncharacterized protein</fullName>
    </submittedName>
</protein>
<gene>
    <name evidence="1" type="ORF">S06H3_19789</name>
</gene>
<proteinExistence type="predicted"/>
<organism evidence="1">
    <name type="scientific">marine sediment metagenome</name>
    <dbReference type="NCBI Taxonomy" id="412755"/>
    <lineage>
        <taxon>unclassified sequences</taxon>
        <taxon>metagenomes</taxon>
        <taxon>ecological metagenomes</taxon>
    </lineage>
</organism>
<name>X1M2L2_9ZZZZ</name>
<sequence length="85" mass="10006">MIEPLTDKLKALNFRNMVDFYQDELRLYMEGKTKLKAIFGYKQIRSLKRLKILGAGLEFKRKKSWKGRTRVTRVTLEAQEILNGA</sequence>
<dbReference type="EMBL" id="BARV01010170">
    <property type="protein sequence ID" value="GAI08905.1"/>
    <property type="molecule type" value="Genomic_DNA"/>
</dbReference>
<reference evidence="1" key="1">
    <citation type="journal article" date="2014" name="Front. Microbiol.">
        <title>High frequency of phylogenetically diverse reductive dehalogenase-homologous genes in deep subseafloor sedimentary metagenomes.</title>
        <authorList>
            <person name="Kawai M."/>
            <person name="Futagami T."/>
            <person name="Toyoda A."/>
            <person name="Takaki Y."/>
            <person name="Nishi S."/>
            <person name="Hori S."/>
            <person name="Arai W."/>
            <person name="Tsubouchi T."/>
            <person name="Morono Y."/>
            <person name="Uchiyama I."/>
            <person name="Ito T."/>
            <person name="Fujiyama A."/>
            <person name="Inagaki F."/>
            <person name="Takami H."/>
        </authorList>
    </citation>
    <scope>NUCLEOTIDE SEQUENCE</scope>
    <source>
        <strain evidence="1">Expedition CK06-06</strain>
    </source>
</reference>
<comment type="caution">
    <text evidence="1">The sequence shown here is derived from an EMBL/GenBank/DDBJ whole genome shotgun (WGS) entry which is preliminary data.</text>
</comment>